<accession>A0A9D4M4Y7</accession>
<organism evidence="1 2">
    <name type="scientific">Dreissena polymorpha</name>
    <name type="common">Zebra mussel</name>
    <name type="synonym">Mytilus polymorpha</name>
    <dbReference type="NCBI Taxonomy" id="45954"/>
    <lineage>
        <taxon>Eukaryota</taxon>
        <taxon>Metazoa</taxon>
        <taxon>Spiralia</taxon>
        <taxon>Lophotrochozoa</taxon>
        <taxon>Mollusca</taxon>
        <taxon>Bivalvia</taxon>
        <taxon>Autobranchia</taxon>
        <taxon>Heteroconchia</taxon>
        <taxon>Euheterodonta</taxon>
        <taxon>Imparidentia</taxon>
        <taxon>Neoheterodontei</taxon>
        <taxon>Myida</taxon>
        <taxon>Dreissenoidea</taxon>
        <taxon>Dreissenidae</taxon>
        <taxon>Dreissena</taxon>
    </lineage>
</organism>
<dbReference type="EMBL" id="JAIWYP010000002">
    <property type="protein sequence ID" value="KAH3870323.1"/>
    <property type="molecule type" value="Genomic_DNA"/>
</dbReference>
<protein>
    <submittedName>
        <fullName evidence="1">Uncharacterized protein</fullName>
    </submittedName>
</protein>
<evidence type="ECO:0000313" key="1">
    <source>
        <dbReference type="EMBL" id="KAH3870323.1"/>
    </source>
</evidence>
<proteinExistence type="predicted"/>
<name>A0A9D4M4Y7_DREPO</name>
<reference evidence="1" key="2">
    <citation type="submission" date="2020-11" db="EMBL/GenBank/DDBJ databases">
        <authorList>
            <person name="McCartney M.A."/>
            <person name="Auch B."/>
            <person name="Kono T."/>
            <person name="Mallez S."/>
            <person name="Becker A."/>
            <person name="Gohl D.M."/>
            <person name="Silverstein K.A.T."/>
            <person name="Koren S."/>
            <person name="Bechman K.B."/>
            <person name="Herman A."/>
            <person name="Abrahante J.E."/>
            <person name="Garbe J."/>
        </authorList>
    </citation>
    <scope>NUCLEOTIDE SEQUENCE</scope>
    <source>
        <strain evidence="1">Duluth1</strain>
        <tissue evidence="1">Whole animal</tissue>
    </source>
</reference>
<evidence type="ECO:0000313" key="2">
    <source>
        <dbReference type="Proteomes" id="UP000828390"/>
    </source>
</evidence>
<gene>
    <name evidence="1" type="ORF">DPMN_033505</name>
</gene>
<keyword evidence="2" id="KW-1185">Reference proteome</keyword>
<dbReference type="AlphaFoldDB" id="A0A9D4M4Y7"/>
<dbReference type="Proteomes" id="UP000828390">
    <property type="component" value="Unassembled WGS sequence"/>
</dbReference>
<sequence length="73" mass="8688">MEEYCRVWQGNNPTAKRLIKRIYLEDLQGHKFMSTCEQYTIVPHTKKDPEAVTGVQYSQKKRKMAVEDLDKHF</sequence>
<reference evidence="1" key="1">
    <citation type="journal article" date="2019" name="bioRxiv">
        <title>The Genome of the Zebra Mussel, Dreissena polymorpha: A Resource for Invasive Species Research.</title>
        <authorList>
            <person name="McCartney M.A."/>
            <person name="Auch B."/>
            <person name="Kono T."/>
            <person name="Mallez S."/>
            <person name="Zhang Y."/>
            <person name="Obille A."/>
            <person name="Becker A."/>
            <person name="Abrahante J.E."/>
            <person name="Garbe J."/>
            <person name="Badalamenti J.P."/>
            <person name="Herman A."/>
            <person name="Mangelson H."/>
            <person name="Liachko I."/>
            <person name="Sullivan S."/>
            <person name="Sone E.D."/>
            <person name="Koren S."/>
            <person name="Silverstein K.A.T."/>
            <person name="Beckman K.B."/>
            <person name="Gohl D.M."/>
        </authorList>
    </citation>
    <scope>NUCLEOTIDE SEQUENCE</scope>
    <source>
        <strain evidence="1">Duluth1</strain>
        <tissue evidence="1">Whole animal</tissue>
    </source>
</reference>
<comment type="caution">
    <text evidence="1">The sequence shown here is derived from an EMBL/GenBank/DDBJ whole genome shotgun (WGS) entry which is preliminary data.</text>
</comment>